<dbReference type="Proteomes" id="UP001174908">
    <property type="component" value="Unassembled WGS sequence"/>
</dbReference>
<gene>
    <name evidence="2" type="ORF">QTH91_11205</name>
</gene>
<dbReference type="Pfam" id="PF12973">
    <property type="entry name" value="Cupin_7"/>
    <property type="match status" value="1"/>
</dbReference>
<feature type="domain" description="ChrR-like cupin" evidence="1">
    <location>
        <begin position="17"/>
        <end position="101"/>
    </location>
</feature>
<organism evidence="2 3">
    <name type="scientific">Variovorax dokdonensis</name>
    <dbReference type="NCBI Taxonomy" id="344883"/>
    <lineage>
        <taxon>Bacteria</taxon>
        <taxon>Pseudomonadati</taxon>
        <taxon>Pseudomonadota</taxon>
        <taxon>Betaproteobacteria</taxon>
        <taxon>Burkholderiales</taxon>
        <taxon>Comamonadaceae</taxon>
        <taxon>Variovorax</taxon>
    </lineage>
</organism>
<proteinExistence type="predicted"/>
<evidence type="ECO:0000313" key="3">
    <source>
        <dbReference type="Proteomes" id="UP001174908"/>
    </source>
</evidence>
<evidence type="ECO:0000259" key="1">
    <source>
        <dbReference type="Pfam" id="PF12973"/>
    </source>
</evidence>
<protein>
    <recommendedName>
        <fullName evidence="1">ChrR-like cupin domain-containing protein</fullName>
    </recommendedName>
</protein>
<dbReference type="InterPro" id="IPR011051">
    <property type="entry name" value="RmlC_Cupin_sf"/>
</dbReference>
<name>A0ABT7NB10_9BURK</name>
<dbReference type="Gene3D" id="2.60.120.10">
    <property type="entry name" value="Jelly Rolls"/>
    <property type="match status" value="1"/>
</dbReference>
<accession>A0ABT7NB10</accession>
<dbReference type="InterPro" id="IPR025979">
    <property type="entry name" value="ChrR-like_cupin_dom"/>
</dbReference>
<sequence length="264" mass="28502">MSLAPLISTRADRVYATHREQLRWVDASRPGLRMAAVHENRETGRFLGLLGFETMSSSGLHHHVDIAFSYMLSGGLTDYAGTTVAGQMGINMPAATHDAIAYVPTMMASRLDGPVLYAPGVGEQEAPHLHAGGRTETFLNPRPEESPDVSLTLAKLPAWPTAVAGMSRQLICDYRGTRHDFRNAALTLIPGTCVPAFRARSLIEIFVLGGGIQVNGQLVLAGGFCVIEPDANVYMKSGFGAHLIGWSEGPIEWLDGQRPDLFGF</sequence>
<dbReference type="RefSeq" id="WP_286660155.1">
    <property type="nucleotide sequence ID" value="NZ_JASZYV010000002.1"/>
</dbReference>
<reference evidence="2" key="1">
    <citation type="submission" date="2023-06" db="EMBL/GenBank/DDBJ databases">
        <authorList>
            <person name="Jiang Y."/>
            <person name="Liu Q."/>
        </authorList>
    </citation>
    <scope>NUCLEOTIDE SEQUENCE</scope>
    <source>
        <strain evidence="2">CGMCC 1.12089</strain>
    </source>
</reference>
<dbReference type="InterPro" id="IPR014710">
    <property type="entry name" value="RmlC-like_jellyroll"/>
</dbReference>
<keyword evidence="3" id="KW-1185">Reference proteome</keyword>
<dbReference type="SUPFAM" id="SSF51182">
    <property type="entry name" value="RmlC-like cupins"/>
    <property type="match status" value="1"/>
</dbReference>
<evidence type="ECO:0000313" key="2">
    <source>
        <dbReference type="EMBL" id="MDM0045050.1"/>
    </source>
</evidence>
<dbReference type="EMBL" id="JASZYV010000002">
    <property type="protein sequence ID" value="MDM0045050.1"/>
    <property type="molecule type" value="Genomic_DNA"/>
</dbReference>
<comment type="caution">
    <text evidence="2">The sequence shown here is derived from an EMBL/GenBank/DDBJ whole genome shotgun (WGS) entry which is preliminary data.</text>
</comment>